<proteinExistence type="predicted"/>
<reference evidence="2 3" key="1">
    <citation type="submission" date="2020-02" db="EMBL/GenBank/DDBJ databases">
        <title>The whole genome sequence of CPCC 205119.</title>
        <authorList>
            <person name="Jiang Z."/>
        </authorList>
    </citation>
    <scope>NUCLEOTIDE SEQUENCE [LARGE SCALE GENOMIC DNA]</scope>
    <source>
        <strain evidence="2 3">CPCC 205119</strain>
    </source>
</reference>
<gene>
    <name evidence="2" type="ORF">G1H19_18220</name>
</gene>
<evidence type="ECO:0000313" key="3">
    <source>
        <dbReference type="Proteomes" id="UP000470470"/>
    </source>
</evidence>
<dbReference type="EMBL" id="JAAGWK010000026">
    <property type="protein sequence ID" value="NEL55916.1"/>
    <property type="molecule type" value="Genomic_DNA"/>
</dbReference>
<accession>A0A7K3WHR7</accession>
<dbReference type="Proteomes" id="UP000470470">
    <property type="component" value="Unassembled WGS sequence"/>
</dbReference>
<organism evidence="2 3">
    <name type="scientific">Goekera deserti</name>
    <dbReference type="NCBI Taxonomy" id="2497753"/>
    <lineage>
        <taxon>Bacteria</taxon>
        <taxon>Bacillati</taxon>
        <taxon>Actinomycetota</taxon>
        <taxon>Actinomycetes</taxon>
        <taxon>Geodermatophilales</taxon>
        <taxon>Geodermatophilaceae</taxon>
        <taxon>Goekera</taxon>
    </lineage>
</organism>
<protein>
    <submittedName>
        <fullName evidence="2">Uncharacterized protein</fullName>
    </submittedName>
</protein>
<dbReference type="AlphaFoldDB" id="A0A7K3WHR7"/>
<evidence type="ECO:0000256" key="1">
    <source>
        <dbReference type="SAM" id="MobiDB-lite"/>
    </source>
</evidence>
<dbReference type="RefSeq" id="WP_152730544.1">
    <property type="nucleotide sequence ID" value="NZ_JAABOZ010000002.1"/>
</dbReference>
<evidence type="ECO:0000313" key="2">
    <source>
        <dbReference type="EMBL" id="NEL55916.1"/>
    </source>
</evidence>
<sequence length="117" mass="13224">MAGANDGRRLSVWHWSGRDRVSLYDLEFLVAAGSRHEWRQTVLRLRLPDWKDAGALAPGDPRTAVAVADPGRLFWRELGASTDWSDEAAFAHLRASSTARELSAGRYSDPLHRRNRR</sequence>
<keyword evidence="3" id="KW-1185">Reference proteome</keyword>
<comment type="caution">
    <text evidence="2">The sequence shown here is derived from an EMBL/GenBank/DDBJ whole genome shotgun (WGS) entry which is preliminary data.</text>
</comment>
<feature type="region of interest" description="Disordered" evidence="1">
    <location>
        <begin position="96"/>
        <end position="117"/>
    </location>
</feature>
<name>A0A7K3WHR7_9ACTN</name>